<dbReference type="InterPro" id="IPR046351">
    <property type="entry name" value="UTP4"/>
</dbReference>
<dbReference type="RefSeq" id="XP_007737106.1">
    <property type="nucleotide sequence ID" value="XM_007738916.1"/>
</dbReference>
<proteinExistence type="predicted"/>
<dbReference type="GO" id="GO:0032040">
    <property type="term" value="C:small-subunit processome"/>
    <property type="evidence" value="ECO:0007669"/>
    <property type="project" value="TreeGrafter"/>
</dbReference>
<dbReference type="InterPro" id="IPR011047">
    <property type="entry name" value="Quinoprotein_ADH-like_sf"/>
</dbReference>
<dbReference type="GO" id="GO:0000462">
    <property type="term" value="P:maturation of SSU-rRNA from tricistronic rRNA transcript (SSU-rRNA, 5.8S rRNA, LSU-rRNA)"/>
    <property type="evidence" value="ECO:0007669"/>
    <property type="project" value="InterPro"/>
</dbReference>
<dbReference type="STRING" id="1182542.W9XGF4"/>
<dbReference type="InterPro" id="IPR001680">
    <property type="entry name" value="WD40_rpt"/>
</dbReference>
<dbReference type="PANTHER" id="PTHR44163:SF1">
    <property type="entry name" value="U3 SMALL NUCLEOLAR RNA-ASSOCIATED PROTEIN 4 HOMOLOG"/>
    <property type="match status" value="1"/>
</dbReference>
<dbReference type="SUPFAM" id="SSF82171">
    <property type="entry name" value="DPP6 N-terminal domain-like"/>
    <property type="match status" value="1"/>
</dbReference>
<feature type="region of interest" description="Disordered" evidence="1">
    <location>
        <begin position="809"/>
        <end position="839"/>
    </location>
</feature>
<dbReference type="OrthoDB" id="8883818at2759"/>
<dbReference type="Proteomes" id="UP000019478">
    <property type="component" value="Unassembled WGS sequence"/>
</dbReference>
<gene>
    <name evidence="2" type="ORF">A1O3_08820</name>
</gene>
<dbReference type="eggNOG" id="KOG2048">
    <property type="taxonomic scope" value="Eukaryota"/>
</dbReference>
<dbReference type="GO" id="GO:0030686">
    <property type="term" value="C:90S preribosome"/>
    <property type="evidence" value="ECO:0007669"/>
    <property type="project" value="InterPro"/>
</dbReference>
<keyword evidence="3" id="KW-1185">Reference proteome</keyword>
<comment type="caution">
    <text evidence="2">The sequence shown here is derived from an EMBL/GenBank/DDBJ whole genome shotgun (WGS) entry which is preliminary data.</text>
</comment>
<dbReference type="InterPro" id="IPR015943">
    <property type="entry name" value="WD40/YVTN_repeat-like_dom_sf"/>
</dbReference>
<reference evidence="2 3" key="1">
    <citation type="submission" date="2013-03" db="EMBL/GenBank/DDBJ databases">
        <title>The Genome Sequence of Capronia epimyces CBS 606.96.</title>
        <authorList>
            <consortium name="The Broad Institute Genomics Platform"/>
            <person name="Cuomo C."/>
            <person name="de Hoog S."/>
            <person name="Gorbushina A."/>
            <person name="Walker B."/>
            <person name="Young S.K."/>
            <person name="Zeng Q."/>
            <person name="Gargeya S."/>
            <person name="Fitzgerald M."/>
            <person name="Haas B."/>
            <person name="Abouelleil A."/>
            <person name="Allen A.W."/>
            <person name="Alvarado L."/>
            <person name="Arachchi H.M."/>
            <person name="Berlin A.M."/>
            <person name="Chapman S.B."/>
            <person name="Gainer-Dewar J."/>
            <person name="Goldberg J."/>
            <person name="Griggs A."/>
            <person name="Gujja S."/>
            <person name="Hansen M."/>
            <person name="Howarth C."/>
            <person name="Imamovic A."/>
            <person name="Ireland A."/>
            <person name="Larimer J."/>
            <person name="McCowan C."/>
            <person name="Murphy C."/>
            <person name="Pearson M."/>
            <person name="Poon T.W."/>
            <person name="Priest M."/>
            <person name="Roberts A."/>
            <person name="Saif S."/>
            <person name="Shea T."/>
            <person name="Sisk P."/>
            <person name="Sykes S."/>
            <person name="Wortman J."/>
            <person name="Nusbaum C."/>
            <person name="Birren B."/>
        </authorList>
    </citation>
    <scope>NUCLEOTIDE SEQUENCE [LARGE SCALE GENOMIC DNA]</scope>
    <source>
        <strain evidence="2 3">CBS 606.96</strain>
    </source>
</reference>
<dbReference type="Gene3D" id="2.130.10.10">
    <property type="entry name" value="YVTN repeat-like/Quinoprotein amine dehydrogenase"/>
    <property type="match status" value="3"/>
</dbReference>
<name>W9XGF4_9EURO</name>
<dbReference type="AlphaFoldDB" id="W9XGF4"/>
<sequence length="987" mass="109559">MDIHRCRFVQYPPHSINALAFSHSSDPKKKAPSDLRLAVGRNNGDIELWNPRDSLWVQETILRGSTDTTIEQLVWTQDIILDDDANVSKFSPGALRLFSSSGTSSITEWDLSTGSPKRQAEGNFGDIWCFAAQPQPERIENSDTLANGAASQLLAAGCSNGTVVLFSTDDGDLRYSRTLLAPPVRKPKALSITWRDRNTVVVGYEDSTIRVIDVPSRKIIRNMSLGKPVDGNYSVVWTVKCLPDGAIVSGDSSGELKIWDPRNYSLVQRLKSHKADILDIATSHSGDMIFSLGVDRRTVSYKPVAAHPGSKKTRWAEVTHRRFHQHDVKCSASFESEELSVLVSGGMDARPVVVPIRKSQSELHRTLPHLPQYPPMSSSQIARLFISWWDREIVVYHMQKDRGTDNTFDLNLSADPSYETLARLVMQEGENLQDAKISHDGKFIVAATSNSVKLFQLRKTQVSGRPCLRTRQIDLPPSITRLGSRRVGFSPDGKWLYMVRKDNTVTLAKILVPEDQKERPSIHENLTKLYRAPRQTLPSSLGSYNQTITQVAFSNDSRVLAVGDLSGAIDAWILEGHEDLDFIEAASDNSGDSSDSSSSSSSSEDDEDEAPVIHGQKWIRNPAGSQFPKLDSSILILAFRPSPVIPASNSGNGNLGLHATRHTPHPVSPEFPSADHRVIAITATHQLVEFDVLSGKLSDWSRRNPSKYLPHEFTHLKDRVEGWFWDCKNQEKKGERLWLYGSTWIFMFDISQDLQQDPRTSANGVVKKQRAGRLGRYDVLQPAHEDGSTTNAQLELREAPDAHIHHLTKGKEANVSKKRKRNTGAGDAIPERERQNGVGSTLLQFRAGGDDVQMIDIDADTADGDSELEWELEESNGDDLALMRRSGDGTDAQALHATEPSPSRSIISRPSHWYTFAYRSILGISVIGADQEFDGPSKSATAPENSPNKASSTPAPSEENIEVVIVERSMYDVEQLPRFEGGQDWET</sequence>
<accession>W9XGF4</accession>
<dbReference type="SMART" id="SM00320">
    <property type="entry name" value="WD40"/>
    <property type="match status" value="8"/>
</dbReference>
<feature type="compositionally biased region" description="Low complexity" evidence="1">
    <location>
        <begin position="587"/>
        <end position="602"/>
    </location>
</feature>
<dbReference type="GeneID" id="19172906"/>
<dbReference type="HOGENOM" id="CLU_002392_2_1_1"/>
<dbReference type="GO" id="GO:0003723">
    <property type="term" value="F:RNA binding"/>
    <property type="evidence" value="ECO:0007669"/>
    <property type="project" value="TreeGrafter"/>
</dbReference>
<dbReference type="SUPFAM" id="SSF50998">
    <property type="entry name" value="Quinoprotein alcohol dehydrogenase-like"/>
    <property type="match status" value="1"/>
</dbReference>
<dbReference type="EMBL" id="AMGY01000008">
    <property type="protein sequence ID" value="EXJ79318.1"/>
    <property type="molecule type" value="Genomic_DNA"/>
</dbReference>
<feature type="compositionally biased region" description="Polar residues" evidence="1">
    <location>
        <begin position="938"/>
        <end position="955"/>
    </location>
</feature>
<feature type="region of interest" description="Disordered" evidence="1">
    <location>
        <begin position="935"/>
        <end position="960"/>
    </location>
</feature>
<feature type="region of interest" description="Disordered" evidence="1">
    <location>
        <begin position="585"/>
        <end position="611"/>
    </location>
</feature>
<dbReference type="GO" id="GO:0034455">
    <property type="term" value="C:t-UTP complex"/>
    <property type="evidence" value="ECO:0007669"/>
    <property type="project" value="TreeGrafter"/>
</dbReference>
<organism evidence="2 3">
    <name type="scientific">Capronia epimyces CBS 606.96</name>
    <dbReference type="NCBI Taxonomy" id="1182542"/>
    <lineage>
        <taxon>Eukaryota</taxon>
        <taxon>Fungi</taxon>
        <taxon>Dikarya</taxon>
        <taxon>Ascomycota</taxon>
        <taxon>Pezizomycotina</taxon>
        <taxon>Eurotiomycetes</taxon>
        <taxon>Chaetothyriomycetidae</taxon>
        <taxon>Chaetothyriales</taxon>
        <taxon>Herpotrichiellaceae</taxon>
        <taxon>Capronia</taxon>
    </lineage>
</organism>
<evidence type="ECO:0000256" key="1">
    <source>
        <dbReference type="SAM" id="MobiDB-lite"/>
    </source>
</evidence>
<protein>
    <submittedName>
        <fullName evidence="2">Uncharacterized protein</fullName>
    </submittedName>
</protein>
<dbReference type="PANTHER" id="PTHR44163">
    <property type="entry name" value="U3 SMALL NUCLEOLAR RNA-ASSOCIATED PROTEIN 4 HOMOLOG"/>
    <property type="match status" value="1"/>
</dbReference>
<evidence type="ECO:0000313" key="3">
    <source>
        <dbReference type="Proteomes" id="UP000019478"/>
    </source>
</evidence>
<evidence type="ECO:0000313" key="2">
    <source>
        <dbReference type="EMBL" id="EXJ79318.1"/>
    </source>
</evidence>